<dbReference type="InterPro" id="IPR051083">
    <property type="entry name" value="GrpII_Intron_Splice-Mob/Def"/>
</dbReference>
<keyword evidence="2" id="KW-0808">Transferase</keyword>
<dbReference type="SUPFAM" id="SSF56672">
    <property type="entry name" value="DNA/RNA polymerases"/>
    <property type="match status" value="1"/>
</dbReference>
<dbReference type="InterPro" id="IPR043502">
    <property type="entry name" value="DNA/RNA_pol_sf"/>
</dbReference>
<accession>A0A1H1PVS7</accession>
<keyword evidence="2" id="KW-0695">RNA-directed DNA polymerase</keyword>
<feature type="domain" description="Reverse transcriptase" evidence="1">
    <location>
        <begin position="1"/>
        <end position="310"/>
    </location>
</feature>
<keyword evidence="3" id="KW-1185">Reference proteome</keyword>
<dbReference type="CDD" id="cd01646">
    <property type="entry name" value="RT_Bac_retron_I"/>
    <property type="match status" value="1"/>
</dbReference>
<dbReference type="PROSITE" id="PS50878">
    <property type="entry name" value="RT_POL"/>
    <property type="match status" value="1"/>
</dbReference>
<organism evidence="2 3">
    <name type="scientific">Paraoerskovia marina</name>
    <dbReference type="NCBI Taxonomy" id="545619"/>
    <lineage>
        <taxon>Bacteria</taxon>
        <taxon>Bacillati</taxon>
        <taxon>Actinomycetota</taxon>
        <taxon>Actinomycetes</taxon>
        <taxon>Micrococcales</taxon>
        <taxon>Cellulomonadaceae</taxon>
        <taxon>Paraoerskovia</taxon>
    </lineage>
</organism>
<dbReference type="InterPro" id="IPR000477">
    <property type="entry name" value="RT_dom"/>
</dbReference>
<evidence type="ECO:0000259" key="1">
    <source>
        <dbReference type="PROSITE" id="PS50878"/>
    </source>
</evidence>
<dbReference type="NCBIfam" id="NF041747">
    <property type="entry name" value="Drt3a"/>
    <property type="match status" value="1"/>
</dbReference>
<dbReference type="AlphaFoldDB" id="A0A1H1PVS7"/>
<dbReference type="Proteomes" id="UP000185663">
    <property type="component" value="Chromosome I"/>
</dbReference>
<evidence type="ECO:0000313" key="2">
    <source>
        <dbReference type="EMBL" id="SDS15077.1"/>
    </source>
</evidence>
<sequence length="447" mass="51362">MDQSFSPKNLRRIWDLEARRGRDRLDLFPEVRRAYETARDAKRHARAVRKSGVQFSGPSKHHPDVLARETRQAADELLELSLTRTSENLIRSVETDTFTWGLTPGRVLHGKRQIYTIGATPEIFFADKQIQRVLASTLPNRPLGRQSVVAGLVRTIDNSLPKIVVRVDVKRFYDNIDHGLLRSRLDRSSLSPSCHRLIDKLLAEMEAVTNRRRGIPAGVGMSAKLAELYIAQADRALRDSRGTLYFARYVDDIILVRGEEQPGSVKPDAVKEEIEAELRKLDLSLNPKKIVCSQLKNRSLDKIDFLGYEIKYQGRRGLIVGLTKERQKTIQSRLDRAFNAWDRADDNNHGRRSLLLDRVRFLTGNTRLSHNKRNALVGVYFSNPHLTDMDSLKRLDRHLKRRALQSSLPPGLDEKVARLSFVNGFQKRTIHRWSMQRMKRLKGAWNV</sequence>
<gene>
    <name evidence="2" type="ORF">SAMN04489860_0912</name>
</gene>
<dbReference type="RefSeq" id="WP_083371746.1">
    <property type="nucleotide sequence ID" value="NZ_LT629776.1"/>
</dbReference>
<protein>
    <submittedName>
        <fullName evidence="2">Reverse transcriptase (RNA-dependent DNA polymerase)</fullName>
    </submittedName>
</protein>
<dbReference type="STRING" id="545619.SAMN04489860_0912"/>
<dbReference type="PANTHER" id="PTHR34047">
    <property type="entry name" value="NUCLEAR INTRON MATURASE 1, MITOCHONDRIAL-RELATED"/>
    <property type="match status" value="1"/>
</dbReference>
<dbReference type="EMBL" id="LT629776">
    <property type="protein sequence ID" value="SDS15077.1"/>
    <property type="molecule type" value="Genomic_DNA"/>
</dbReference>
<reference evidence="2 3" key="1">
    <citation type="submission" date="2016-10" db="EMBL/GenBank/DDBJ databases">
        <authorList>
            <person name="de Groot N.N."/>
        </authorList>
    </citation>
    <scope>NUCLEOTIDE SEQUENCE [LARGE SCALE GENOMIC DNA]</scope>
    <source>
        <strain evidence="2 3">DSM 22126</strain>
    </source>
</reference>
<dbReference type="PANTHER" id="PTHR34047:SF8">
    <property type="entry name" value="PROTEIN YKFC"/>
    <property type="match status" value="1"/>
</dbReference>
<name>A0A1H1PVS7_9CELL</name>
<proteinExistence type="predicted"/>
<dbReference type="Pfam" id="PF00078">
    <property type="entry name" value="RVT_1"/>
    <property type="match status" value="1"/>
</dbReference>
<dbReference type="OrthoDB" id="1550386at2"/>
<evidence type="ECO:0000313" key="3">
    <source>
        <dbReference type="Proteomes" id="UP000185663"/>
    </source>
</evidence>
<keyword evidence="2" id="KW-0548">Nucleotidyltransferase</keyword>
<dbReference type="GO" id="GO:0003964">
    <property type="term" value="F:RNA-directed DNA polymerase activity"/>
    <property type="evidence" value="ECO:0007669"/>
    <property type="project" value="UniProtKB-KW"/>
</dbReference>